<evidence type="ECO:0000313" key="10">
    <source>
        <dbReference type="EMBL" id="KAG9189491.1"/>
    </source>
</evidence>
<keyword evidence="7" id="KW-0472">Membrane</keyword>
<evidence type="ECO:0000256" key="3">
    <source>
        <dbReference type="ARBA" id="ARBA00022833"/>
    </source>
</evidence>
<dbReference type="CDD" id="cd00051">
    <property type="entry name" value="EFh"/>
    <property type="match status" value="1"/>
</dbReference>
<dbReference type="SUPFAM" id="SSF57850">
    <property type="entry name" value="RING/U-box"/>
    <property type="match status" value="1"/>
</dbReference>
<dbReference type="InterPro" id="IPR000433">
    <property type="entry name" value="Znf_ZZ"/>
</dbReference>
<evidence type="ECO:0000256" key="4">
    <source>
        <dbReference type="ARBA" id="ARBA00022837"/>
    </source>
</evidence>
<reference evidence="10" key="1">
    <citation type="submission" date="2021-07" db="EMBL/GenBank/DDBJ databases">
        <title>Genome Resource of American Ginseng Black Spot Pathogen Alternaria panax.</title>
        <authorList>
            <person name="Qiu C."/>
            <person name="Wang W."/>
            <person name="Liu Z."/>
        </authorList>
    </citation>
    <scope>NUCLEOTIDE SEQUENCE</scope>
    <source>
        <strain evidence="10">BNCC115425</strain>
    </source>
</reference>
<evidence type="ECO:0000259" key="8">
    <source>
        <dbReference type="PROSITE" id="PS50135"/>
    </source>
</evidence>
<feature type="region of interest" description="Disordered" evidence="6">
    <location>
        <begin position="42"/>
        <end position="62"/>
    </location>
</feature>
<comment type="caution">
    <text evidence="10">The sequence shown here is derived from an EMBL/GenBank/DDBJ whole genome shotgun (WGS) entry which is preliminary data.</text>
</comment>
<feature type="region of interest" description="Disordered" evidence="6">
    <location>
        <begin position="897"/>
        <end position="928"/>
    </location>
</feature>
<dbReference type="Pfam" id="PF00569">
    <property type="entry name" value="ZZ"/>
    <property type="match status" value="1"/>
</dbReference>
<dbReference type="PANTHER" id="PTHR39598">
    <property type="entry name" value="AUSTINOL SYNTHESIS PROTEIN F-RELATED"/>
    <property type="match status" value="1"/>
</dbReference>
<gene>
    <name evidence="10" type="ORF">G6011_06359</name>
</gene>
<dbReference type="Gene3D" id="3.10.450.50">
    <property type="match status" value="1"/>
</dbReference>
<feature type="compositionally biased region" description="Polar residues" evidence="6">
    <location>
        <begin position="907"/>
        <end position="923"/>
    </location>
</feature>
<feature type="compositionally biased region" description="Low complexity" evidence="6">
    <location>
        <begin position="849"/>
        <end position="866"/>
    </location>
</feature>
<evidence type="ECO:0000259" key="9">
    <source>
        <dbReference type="PROSITE" id="PS50222"/>
    </source>
</evidence>
<keyword evidence="1" id="KW-0479">Metal-binding</keyword>
<dbReference type="Proteomes" id="UP001199106">
    <property type="component" value="Unassembled WGS sequence"/>
</dbReference>
<proteinExistence type="predicted"/>
<dbReference type="SUPFAM" id="SSF47473">
    <property type="entry name" value="EF-hand"/>
    <property type="match status" value="1"/>
</dbReference>
<protein>
    <submittedName>
        <fullName evidence="10">Uncharacterized protein</fullName>
    </submittedName>
</protein>
<keyword evidence="7" id="KW-1133">Transmembrane helix</keyword>
<feature type="compositionally biased region" description="Basic and acidic residues" evidence="6">
    <location>
        <begin position="608"/>
        <end position="617"/>
    </location>
</feature>
<evidence type="ECO:0000256" key="5">
    <source>
        <dbReference type="PROSITE-ProRule" id="PRU00228"/>
    </source>
</evidence>
<dbReference type="InterPro" id="IPR043145">
    <property type="entry name" value="Znf_ZZ_sf"/>
</dbReference>
<keyword evidence="11" id="KW-1185">Reference proteome</keyword>
<evidence type="ECO:0000313" key="11">
    <source>
        <dbReference type="Proteomes" id="UP001199106"/>
    </source>
</evidence>
<feature type="region of interest" description="Disordered" evidence="6">
    <location>
        <begin position="471"/>
        <end position="512"/>
    </location>
</feature>
<organism evidence="10 11">
    <name type="scientific">Alternaria panax</name>
    <dbReference type="NCBI Taxonomy" id="48097"/>
    <lineage>
        <taxon>Eukaryota</taxon>
        <taxon>Fungi</taxon>
        <taxon>Dikarya</taxon>
        <taxon>Ascomycota</taxon>
        <taxon>Pezizomycotina</taxon>
        <taxon>Dothideomycetes</taxon>
        <taxon>Pleosporomycetidae</taxon>
        <taxon>Pleosporales</taxon>
        <taxon>Pleosporineae</taxon>
        <taxon>Pleosporaceae</taxon>
        <taxon>Alternaria</taxon>
        <taxon>Alternaria sect. Panax</taxon>
    </lineage>
</organism>
<dbReference type="CDD" id="cd02340">
    <property type="entry name" value="ZZ_NBR1_like"/>
    <property type="match status" value="1"/>
</dbReference>
<dbReference type="AlphaFoldDB" id="A0AAD4I9C3"/>
<keyword evidence="4" id="KW-0106">Calcium</keyword>
<evidence type="ECO:0000256" key="2">
    <source>
        <dbReference type="ARBA" id="ARBA00022771"/>
    </source>
</evidence>
<feature type="region of interest" description="Disordered" evidence="6">
    <location>
        <begin position="817"/>
        <end position="869"/>
    </location>
</feature>
<evidence type="ECO:0000256" key="6">
    <source>
        <dbReference type="SAM" id="MobiDB-lite"/>
    </source>
</evidence>
<evidence type="ECO:0000256" key="7">
    <source>
        <dbReference type="SAM" id="Phobius"/>
    </source>
</evidence>
<keyword evidence="2 5" id="KW-0863">Zinc-finger</keyword>
<feature type="domain" description="EF-hand" evidence="9">
    <location>
        <begin position="407"/>
        <end position="442"/>
    </location>
</feature>
<feature type="transmembrane region" description="Helical" evidence="7">
    <location>
        <begin position="12"/>
        <end position="32"/>
    </location>
</feature>
<dbReference type="PROSITE" id="PS01357">
    <property type="entry name" value="ZF_ZZ_1"/>
    <property type="match status" value="1"/>
</dbReference>
<dbReference type="PROSITE" id="PS50135">
    <property type="entry name" value="ZF_ZZ_2"/>
    <property type="match status" value="1"/>
</dbReference>
<dbReference type="SMART" id="SM00291">
    <property type="entry name" value="ZnF_ZZ"/>
    <property type="match status" value="1"/>
</dbReference>
<dbReference type="SMART" id="SM00054">
    <property type="entry name" value="EFh"/>
    <property type="match status" value="2"/>
</dbReference>
<feature type="domain" description="ZZ-type" evidence="8">
    <location>
        <begin position="233"/>
        <end position="285"/>
    </location>
</feature>
<dbReference type="InterPro" id="IPR002048">
    <property type="entry name" value="EF_hand_dom"/>
</dbReference>
<sequence>MTASTPSAVSRYTPAILFLTGVSAGYAAYLIYNTVQSPGLGDGLQRSNAVRRRRPREPPPVHTLPLNERDIPFLGRYDLLGTEIPLDPRSLITPAELRDIILSAQPDAEDETIETRIQSLYNEFFDRLLVVLYPDRAVSPSQADNVGIWLNHHSPNNPALDRAAVARAVARHAQIFPPDDNPALDDSESIAATDLSLGSDEDAEDAIDPEGQTLQRTLYHIAEDRARLEGVMHRGITCNGCDEKPIRGTRWHCANCPDFDLCSNCEATNSHYKSHIFYKIRVPAPYLSLQKQEPLYPGKPHMMSPSIDPALKRRLVAETKMEAEEIEALWDQFTCLAGAEWAADTNGVGWAIDRRDFNHAFVPRYNGFVAAPNLVYDRIFAYYDTDKNGLIGFDEWVKGLDGMHDTDADVKARIVFNGYDIDGDGYISRKDILRIFRAYYAIEKEATRNYISELSDEVTVRSALDTIRSSQPLGSAFPPRSMAASSTNNSRLRQKREEDATTTLPLLEQNSDEADRAEIIGTTGLHHAEPTYPPQTLDERQNNIVTQRWARRQYYIDEEEGLSRPEGFEESEADEPGTINETNDTAETADADENWARNRSSRSSSRVRFQDDVDFDTRSNASSSRPVGERWGGYEVPEPEQDLGKEVLYQVTQQGFNELLNPLFLEKEDMAMDAHEKRTERRANAAAIDNLTTHCFTEGSKAVVEAIVQVGIFRFSKCIIDRFCKALNDARPDVRSLFIDRTTGKPYTEQEACAVVAEVYNTVEVRVIETVKISRNSNVDKMTMWNTLMIRTQLREEVLNAIVECVHNKRWLAPPPLNGTPVGAYRDPTMPQFRPDSSDYPSTTPLRIVSDSSSSTSVASDTDTSSLPSNEGMDLNRCFFVTAGYGSLEHDLERRYAAKSDSPPHDATNSSEEALEPNSSTAQRGAEDDHYVINWRSYTDNPEMHHLFTQNTEGVETIMCARNQFNHSPNPHYTETNQLKPLQRSIRQLAMDPRSRLHLIMLASLETVEQEINERKGSGLINFEEFAEHMRQGSLEAQKVVAKEVIDAYNVWDIERILGYRTPDCKQQVLPATLNRPPKSNDEYRTYFESIELLYINFTATVFQETHDPEAHMCIIHARSTAHTLIGPYGNEYALILTFTEDGTQVEQFDEFVDSAYTLEFGAKMAAFLANGTSTGH</sequence>
<dbReference type="InterPro" id="IPR018247">
    <property type="entry name" value="EF_Hand_1_Ca_BS"/>
</dbReference>
<dbReference type="InterPro" id="IPR011992">
    <property type="entry name" value="EF-hand-dom_pair"/>
</dbReference>
<dbReference type="PROSITE" id="PS50222">
    <property type="entry name" value="EF_HAND_2"/>
    <property type="match status" value="2"/>
</dbReference>
<dbReference type="InterPro" id="IPR050977">
    <property type="entry name" value="Fungal_Meroterpenoid_Isomerase"/>
</dbReference>
<keyword evidence="3" id="KW-0862">Zinc</keyword>
<evidence type="ECO:0000256" key="1">
    <source>
        <dbReference type="ARBA" id="ARBA00022723"/>
    </source>
</evidence>
<dbReference type="PROSITE" id="PS00018">
    <property type="entry name" value="EF_HAND_1"/>
    <property type="match status" value="2"/>
</dbReference>
<feature type="domain" description="EF-hand" evidence="9">
    <location>
        <begin position="371"/>
        <end position="406"/>
    </location>
</feature>
<dbReference type="Gene3D" id="1.10.238.10">
    <property type="entry name" value="EF-hand"/>
    <property type="match status" value="1"/>
</dbReference>
<feature type="region of interest" description="Disordered" evidence="6">
    <location>
        <begin position="560"/>
        <end position="637"/>
    </location>
</feature>
<dbReference type="GO" id="GO:0005509">
    <property type="term" value="F:calcium ion binding"/>
    <property type="evidence" value="ECO:0007669"/>
    <property type="project" value="InterPro"/>
</dbReference>
<dbReference type="PANTHER" id="PTHR39598:SF1">
    <property type="entry name" value="AUSTINOID BIOSYNTHESIS CLUSTERS PROTEIN F-RELATED"/>
    <property type="match status" value="1"/>
</dbReference>
<dbReference type="EMBL" id="JAANER010000005">
    <property type="protein sequence ID" value="KAG9189491.1"/>
    <property type="molecule type" value="Genomic_DNA"/>
</dbReference>
<feature type="compositionally biased region" description="Low complexity" evidence="6">
    <location>
        <begin position="597"/>
        <end position="607"/>
    </location>
</feature>
<name>A0AAD4I9C3_9PLEO</name>
<keyword evidence="7" id="KW-0812">Transmembrane</keyword>
<dbReference type="GO" id="GO:0008270">
    <property type="term" value="F:zinc ion binding"/>
    <property type="evidence" value="ECO:0007669"/>
    <property type="project" value="UniProtKB-KW"/>
</dbReference>
<accession>A0AAD4I9C3</accession>
<dbReference type="Gene3D" id="3.30.60.90">
    <property type="match status" value="1"/>
</dbReference>